<dbReference type="InterPro" id="IPR057525">
    <property type="entry name" value="UTP20_C"/>
</dbReference>
<dbReference type="EMBL" id="QKKF02002576">
    <property type="protein sequence ID" value="RZF48294.1"/>
    <property type="molecule type" value="Genomic_DNA"/>
</dbReference>
<comment type="caution">
    <text evidence="6">The sequence shown here is derived from an EMBL/GenBank/DDBJ whole genome shotgun (WGS) entry which is preliminary data.</text>
</comment>
<evidence type="ECO:0000259" key="5">
    <source>
        <dbReference type="Pfam" id="PF23099"/>
    </source>
</evidence>
<feature type="compositionally biased region" description="Basic and acidic residues" evidence="2">
    <location>
        <begin position="1771"/>
        <end position="1784"/>
    </location>
</feature>
<dbReference type="SMR" id="A0A482XRI4"/>
<feature type="domain" description="U3 small nucleolar RNA-associated protein 20 C-terminal" evidence="5">
    <location>
        <begin position="2403"/>
        <end position="2764"/>
    </location>
</feature>
<evidence type="ECO:0000256" key="1">
    <source>
        <dbReference type="PROSITE-ProRule" id="PRU00103"/>
    </source>
</evidence>
<evidence type="ECO:0000313" key="6">
    <source>
        <dbReference type="EMBL" id="RZF48294.1"/>
    </source>
</evidence>
<dbReference type="Proteomes" id="UP000291343">
    <property type="component" value="Unassembled WGS sequence"/>
</dbReference>
<organism evidence="6 7">
    <name type="scientific">Laodelphax striatellus</name>
    <name type="common">Small brown planthopper</name>
    <name type="synonym">Delphax striatella</name>
    <dbReference type="NCBI Taxonomy" id="195883"/>
    <lineage>
        <taxon>Eukaryota</taxon>
        <taxon>Metazoa</taxon>
        <taxon>Ecdysozoa</taxon>
        <taxon>Arthropoda</taxon>
        <taxon>Hexapoda</taxon>
        <taxon>Insecta</taxon>
        <taxon>Pterygota</taxon>
        <taxon>Neoptera</taxon>
        <taxon>Paraneoptera</taxon>
        <taxon>Hemiptera</taxon>
        <taxon>Auchenorrhyncha</taxon>
        <taxon>Fulgoroidea</taxon>
        <taxon>Delphacidae</taxon>
        <taxon>Criomorphinae</taxon>
        <taxon>Laodelphax</taxon>
    </lineage>
</organism>
<dbReference type="Pfam" id="PF07539">
    <property type="entry name" value="UTP20_N"/>
    <property type="match status" value="1"/>
</dbReference>
<name>A0A482XRI4_LAOST</name>
<feature type="region of interest" description="Disordered" evidence="2">
    <location>
        <begin position="1771"/>
        <end position="1836"/>
    </location>
</feature>
<dbReference type="Pfam" id="PF23099">
    <property type="entry name" value="UTP20_C"/>
    <property type="match status" value="1"/>
</dbReference>
<feature type="compositionally biased region" description="Basic residues" evidence="2">
    <location>
        <begin position="2747"/>
        <end position="2776"/>
    </location>
</feature>
<dbReference type="PROSITE" id="PS50077">
    <property type="entry name" value="HEAT_REPEAT"/>
    <property type="match status" value="1"/>
</dbReference>
<dbReference type="OrthoDB" id="360653at2759"/>
<feature type="region of interest" description="Disordered" evidence="2">
    <location>
        <begin position="842"/>
        <end position="922"/>
    </location>
</feature>
<feature type="compositionally biased region" description="Acidic residues" evidence="2">
    <location>
        <begin position="1785"/>
        <end position="1831"/>
    </location>
</feature>
<proteinExistence type="predicted"/>
<dbReference type="InterPro" id="IPR011989">
    <property type="entry name" value="ARM-like"/>
</dbReference>
<evidence type="ECO:0000256" key="2">
    <source>
        <dbReference type="SAM" id="MobiDB-lite"/>
    </source>
</evidence>
<dbReference type="InterPro" id="IPR011430">
    <property type="entry name" value="UTP20_N"/>
</dbReference>
<feature type="compositionally biased region" description="Basic and acidic residues" evidence="2">
    <location>
        <begin position="898"/>
        <end position="915"/>
    </location>
</feature>
<evidence type="ECO:0000259" key="4">
    <source>
        <dbReference type="Pfam" id="PF20416"/>
    </source>
</evidence>
<evidence type="ECO:0000313" key="7">
    <source>
        <dbReference type="Proteomes" id="UP000291343"/>
    </source>
</evidence>
<gene>
    <name evidence="6" type="ORF">LSTR_LSTR010257</name>
</gene>
<keyword evidence="7" id="KW-1185">Reference proteome</keyword>
<evidence type="ECO:0000259" key="3">
    <source>
        <dbReference type="Pfam" id="PF07539"/>
    </source>
</evidence>
<dbReference type="FunCoup" id="A0A482XRI4">
    <property type="interactions" value="1609"/>
</dbReference>
<dbReference type="InterPro" id="IPR016024">
    <property type="entry name" value="ARM-type_fold"/>
</dbReference>
<dbReference type="GO" id="GO:0030686">
    <property type="term" value="C:90S preribosome"/>
    <property type="evidence" value="ECO:0007669"/>
    <property type="project" value="TreeGrafter"/>
</dbReference>
<dbReference type="InterPro" id="IPR052575">
    <property type="entry name" value="SSU_processome_comp_20"/>
</dbReference>
<dbReference type="PANTHER" id="PTHR17695:SF11">
    <property type="entry name" value="SMALL SUBUNIT PROCESSOME COMPONENT 20 HOMOLOG"/>
    <property type="match status" value="1"/>
</dbReference>
<dbReference type="PANTHER" id="PTHR17695">
    <property type="entry name" value="SMALL SUBUNIT PROCESSOME COMPONENT 20 HOMOLOG"/>
    <property type="match status" value="1"/>
</dbReference>
<dbReference type="InterPro" id="IPR046523">
    <property type="entry name" value="UTP20_dom"/>
</dbReference>
<protein>
    <submittedName>
        <fullName evidence="6">Uncharacterized protein</fullName>
    </submittedName>
</protein>
<dbReference type="STRING" id="195883.A0A482XRI4"/>
<feature type="repeat" description="HEAT" evidence="1">
    <location>
        <begin position="2349"/>
        <end position="2387"/>
    </location>
</feature>
<feature type="domain" description="U3 small nucleolar RNA-associated protein 20" evidence="4">
    <location>
        <begin position="1891"/>
        <end position="2107"/>
    </location>
</feature>
<accession>A0A482XRI4</accession>
<dbReference type="SUPFAM" id="SSF48371">
    <property type="entry name" value="ARM repeat"/>
    <property type="match status" value="3"/>
</dbReference>
<dbReference type="Pfam" id="PF20416">
    <property type="entry name" value="UTP20"/>
    <property type="match status" value="1"/>
</dbReference>
<dbReference type="GO" id="GO:0032040">
    <property type="term" value="C:small-subunit processome"/>
    <property type="evidence" value="ECO:0007669"/>
    <property type="project" value="TreeGrafter"/>
</dbReference>
<feature type="domain" description="U3 small nucleolar RNA-associated protein 20 N-terminal" evidence="3">
    <location>
        <begin position="956"/>
        <end position="1586"/>
    </location>
</feature>
<feature type="compositionally biased region" description="Acidic residues" evidence="2">
    <location>
        <begin position="842"/>
        <end position="854"/>
    </location>
</feature>
<feature type="region of interest" description="Disordered" evidence="2">
    <location>
        <begin position="2747"/>
        <end position="2784"/>
    </location>
</feature>
<sequence length="2784" mass="317314">MKNKPIRHKTDNTFKFVPFSTRINNIDIDVFHRVGHRYEENNEEIDTNFYTTYQRWNDLNKSESYRLLKTNIYIGSIQTLPQLVLQKQHVVDVLLDHLSLDNELSLQATLELVVALAQDLVQDFYQYYPQFHTKLIGLLNTKNVECLEWTFTCLAYLFKFLWRYIVKDLSAVFESLIPLLSSSKPQYINNFAADCFAFVARKVKDKRNFLKLILRSIHKHKDGVSGCSRLLLATMSGVTGQFHSCAESFLLLLFRSLADEALPRKLLFHVLDSMSSIMHTAISPKNSGIFWDCIIKVADEFLNELETSERLEDAAGFLMRLVQSALVWRDAAWLSDNAQRLLLCLVKFVDYNRSALLRHLVETVSILLLSANVALTQELSSRSINKILAIEDRTAVKLFFEKMIKYSGLDLLILPKLIEFCASGPSPAETRDLLVKLVLYKCLPTCWDQIDEVGSSSRYVLNFQSAMVKYGKESFSSMVLKEIPSSEEAIIDKLEPIISYLIILPHLEPMNGNEILEKLLTMMNTILALLVNGSSISDESIGRMLFLLFTVLKCFSMVKTTSDGSAELKIPSEIAIAVLPFVRHYSYCNVALKIIEICLEDCDESLFLEVRNKSWDDIVAGLSSEYHQVRLSSAQILLRLVGEGEDVEETKRCLIAIIEAEKIPSTVHDYREKLKALQQIECCQLISESKFLTLPLSYLLGVLYVNFKLLWEPTCKLITSYANNLPRTEFWKIFLAKLLVAKEDVINYKSLSTIEIELPELLQYRDKILKLDDKPDHWNYRNMLWKSMVDFAAVCEQKNRDIVPLFLSFVEDEYFRADSDVASKWNIKQGPREGEGNVFAAEEDEEMNDQEEDSKENLVSSELEEKPKKDEDVEMNEQEEELKKNDLEMNEPEIDKEEDVKAEMKEQEVKSKANEDDGANNDSVCEMNLTDQKDGKGSLNASVVESNNVIRKGKSASKALLAHIMIFGKFKDPNSMYKEPEVKKIYFELLTHKNPEVQKSALDCVMTYKHKSVVPYKSHLYGLIDDKSFKDEITLFRIDTESEMVRPEHRPELMPIVMRILYSKMLNKSGVRTGSKSLGQLRRSMVLRFLAGCHSDELMMYLQMAFRLYTPYIKDSVSETVAHIAATLDLGAMVPPRRLQSSVNLLSVVLEQCGGLMAHHLLAYLLQVLVCIGQMTRCALLARDSVHAGYLVHLRQVRNSAIDVLARFFDSFDKYPWTSQEIDAVFEVFVWPYLEKLPIEGVHSPTSLMKLMMAWSKNQRFFPLLGKWHKTESCDSLTSIMSLLLGPKTHNSVVNAIFDMIERLLTLQDKEDVEEAEEMTAESADPIPPIETTNIRVFDDKNVPNNLGVKELNYGSYLLLPHIASVLERMKLKMSRGKQHRVQLSQRDLLILSRATELVSDATTSETLIGILLPALLKKAAAGADVLCPLLTTIANLMKNVADPSRYAQQLAPVFALASAPDARKLLTQITSAVTKDASGIDEKLLDDLNAWDKRWIDQPDFTRRLDAFKRIQNLVDSKTMPLDLGIIIIYTCFHFLRTEKDMSLRDNASQCLHKLCPAMAHIHKNSRHLIIEQTILKTIASSIRDHKHELVQHEATSLLGCMARECGDLHPILKDLNSLTNKEDLEVDFFENLLHLQMHRRVRALLKLNEVLRELKKPPVLRMTTQFLLPMITQFLCSEKYANKNSLLDAAIEALGTVCKLLPWHQYELILRFYLGKLRHKLEFQKQTVRIIVGVLNAFHFDLSKANEVEDTIKAEGEVKVEVEESSEVKVGEKVEDQPRKEVGDEEEKKEEEEEEFELKLEEEVEEEEEEVVEEETVQQMEVDGEGGEEEEKKEQLAIDRITVMSKSGASKIVLVIKQGLLPQLHKAIAMRSQSDVVHKLNRKQLGPDRDEEDVLRIPIALAVTKLLQKLPEYVLQRNLPGILMKLCTFLKSRLDSVRKTTRETMQKVMAALGPKYLATLIGEMTQLLTRGFHVHVLVYSLHSVLASMRGYLQHGDLDPCISMILEVCKLDLFGNASEEKEVAQIAGRLMEARSKKSYDMFHIMGEFATEKCFLNIVMPLKEQLSSTLSHKVINKITECLRQLVLGLVDNRFVSVPSTLIFCYGVTSESIPSLAPPPSVTQQQIKQEMEIAYRRKPDSYLLPEDPKGKPKVESSQCAKTNAHILVEFGLQLLHFVLKREKLKAEDDPQLLYLSLLYYLFICENASAIAVVVRDVDYYKLTSNQLKALLLYCEQDIHDYTRQATAFSLLKAILGRKLICPELHEVMAKVAELSITSQLDHIRLQARQIIHQFLTTYQLGKKFGKHLNFLITNLDYSFKPGRESALELIHSFITTVPKEVLKKHYGLIFVPVCASLVNDDAPECRQKAAELVTSLLANIDHNAVDKLFDIVTLWMQEKHIGHRRLSVQVCGLFISFEKERFEKRLPALMETILDQFNGSWKDDSAGKYVRRKPATDNGDAADNASDDVSNMADHHLYQLFNMLVKIASFCPKFLKDPAYTQYVETISENAQKLLSHPHEWVRLGAAQWLSRVIGQLKPEEVAAIANGTSEETAGYLRNNTRLQLKAFALDHCNQLIPGVELNEKFLMQCMKNLVFVAEVLKDVVDVADEQLLSLTWLIRVMRKSIHVEVAKMPSSIVVRKMVFHWIAAIALKLDKAALQPILNHMLAPLVRELNVVDEGSGGGSGDPKSTLKQIAKEAAVYVKRKIGADEYNRLVANLTTRLDVRRAERRKERAQLAVTEPELAAKKKIIKQQKKKEQKKRKIASLKGKKIKRRKKNTGDIEIA</sequence>
<reference evidence="6 7" key="1">
    <citation type="journal article" date="2017" name="Gigascience">
        <title>Genome sequence of the small brown planthopper, Laodelphax striatellus.</title>
        <authorList>
            <person name="Zhu J."/>
            <person name="Jiang F."/>
            <person name="Wang X."/>
            <person name="Yang P."/>
            <person name="Bao Y."/>
            <person name="Zhao W."/>
            <person name="Wang W."/>
            <person name="Lu H."/>
            <person name="Wang Q."/>
            <person name="Cui N."/>
            <person name="Li J."/>
            <person name="Chen X."/>
            <person name="Luo L."/>
            <person name="Yu J."/>
            <person name="Kang L."/>
            <person name="Cui F."/>
        </authorList>
    </citation>
    <scope>NUCLEOTIDE SEQUENCE [LARGE SCALE GENOMIC DNA]</scope>
    <source>
        <strain evidence="6">Lst14</strain>
    </source>
</reference>
<dbReference type="Gene3D" id="1.25.10.10">
    <property type="entry name" value="Leucine-rich Repeat Variant"/>
    <property type="match status" value="2"/>
</dbReference>
<feature type="compositionally biased region" description="Acidic residues" evidence="2">
    <location>
        <begin position="888"/>
        <end position="897"/>
    </location>
</feature>
<dbReference type="InParanoid" id="A0A482XRI4"/>
<dbReference type="InterPro" id="IPR021133">
    <property type="entry name" value="HEAT_type_2"/>
</dbReference>